<feature type="transmembrane region" description="Helical" evidence="8">
    <location>
        <begin position="181"/>
        <end position="201"/>
    </location>
</feature>
<feature type="transmembrane region" description="Helical" evidence="8">
    <location>
        <begin position="138"/>
        <end position="169"/>
    </location>
</feature>
<dbReference type="PANTHER" id="PTHR33908">
    <property type="entry name" value="MANNOSYLTRANSFERASE YKCB-RELATED"/>
    <property type="match status" value="1"/>
</dbReference>
<evidence type="ECO:0000256" key="1">
    <source>
        <dbReference type="ARBA" id="ARBA00004651"/>
    </source>
</evidence>
<keyword evidence="3" id="KW-0328">Glycosyltransferase</keyword>
<dbReference type="AlphaFoldDB" id="A0A1B3ZEX6"/>
<dbReference type="KEGG" id="span:AWL63_20550"/>
<sequence>MAALIVAALHLALGGRYDLFRDELYFIVCGHHPAFGYVDQPPAVPLLAASLYRLGLGAQGLRIPTAIAAGALVWLVMRFARSLGGDGRSQALAGLACAIAPMLMGLTATLNTSAFDPLAWTAVAWLVVTANREGDDRALILAGLVAGLALQVKYSMLFWMVGLTLGLLLTAERRVLLRPSFWIGAALAAVIAAPSFLWQWAHGFPFLELGAAAKGKNADIAALPFLANQVLVMNPAFAPLWITGLVAPFTVRRLRDLRFLVIAAVVVVAIVRMGHGKDYYLSPLYPTLFAIGAVALAPLVRTRIGGIVVASGITAAIALSALAAPLALPILSPPVLEDYIQRTGFAPQQQERSFKGTVLPQVMADQLGWHDYVHQVEAAWQRIPPTERAATAIKVENYGEAAALDLYGKGLPPVVSGHNQYFLWGLRGQHPANVLSIQDDMVGLRPYCRKATLLGTTSSRYAMAFENGKVIALCEGVKPSLGNLWPQLKLYS</sequence>
<dbReference type="PANTHER" id="PTHR33908:SF11">
    <property type="entry name" value="MEMBRANE PROTEIN"/>
    <property type="match status" value="1"/>
</dbReference>
<evidence type="ECO:0000256" key="8">
    <source>
        <dbReference type="SAM" id="Phobius"/>
    </source>
</evidence>
<dbReference type="Pfam" id="PF13231">
    <property type="entry name" value="PMT_2"/>
    <property type="match status" value="1"/>
</dbReference>
<proteinExistence type="predicted"/>
<feature type="transmembrane region" description="Helical" evidence="8">
    <location>
        <begin position="92"/>
        <end position="110"/>
    </location>
</feature>
<protein>
    <recommendedName>
        <fullName evidence="9">Glycosyltransferase RgtA/B/C/D-like domain-containing protein</fullName>
    </recommendedName>
</protein>
<name>A0A1B3ZEX6_9SPHN</name>
<dbReference type="GO" id="GO:0009103">
    <property type="term" value="P:lipopolysaccharide biosynthetic process"/>
    <property type="evidence" value="ECO:0007669"/>
    <property type="project" value="UniProtKB-ARBA"/>
</dbReference>
<feature type="transmembrane region" description="Helical" evidence="8">
    <location>
        <begin position="61"/>
        <end position="80"/>
    </location>
</feature>
<evidence type="ECO:0000256" key="4">
    <source>
        <dbReference type="ARBA" id="ARBA00022679"/>
    </source>
</evidence>
<dbReference type="GO" id="GO:0016763">
    <property type="term" value="F:pentosyltransferase activity"/>
    <property type="evidence" value="ECO:0007669"/>
    <property type="project" value="TreeGrafter"/>
</dbReference>
<dbReference type="STRING" id="1560345.AWL63_20550"/>
<keyword evidence="11" id="KW-1185">Reference proteome</keyword>
<feature type="transmembrane region" description="Helical" evidence="8">
    <location>
        <begin position="257"/>
        <end position="274"/>
    </location>
</feature>
<evidence type="ECO:0000256" key="7">
    <source>
        <dbReference type="ARBA" id="ARBA00023136"/>
    </source>
</evidence>
<dbReference type="InterPro" id="IPR050297">
    <property type="entry name" value="LipidA_mod_glycosyltrf_83"/>
</dbReference>
<keyword evidence="7 8" id="KW-0472">Membrane</keyword>
<reference evidence="10 11" key="1">
    <citation type="submission" date="2016-01" db="EMBL/GenBank/DDBJ databases">
        <title>Complete genome and mega plasmid sequence of Sphingomonas panacis DCY99 elicits systemic resistance in rice to Xanthomonas oryzae.</title>
        <authorList>
            <person name="Kim Y.J."/>
            <person name="Yang D.C."/>
            <person name="Sing P."/>
        </authorList>
    </citation>
    <scope>NUCLEOTIDE SEQUENCE [LARGE SCALE GENOMIC DNA]</scope>
    <source>
        <strain evidence="10 11">DCY99</strain>
    </source>
</reference>
<dbReference type="GO" id="GO:0005886">
    <property type="term" value="C:plasma membrane"/>
    <property type="evidence" value="ECO:0007669"/>
    <property type="project" value="UniProtKB-SubCell"/>
</dbReference>
<dbReference type="RefSeq" id="WP_069206514.1">
    <property type="nucleotide sequence ID" value="NZ_CP014168.1"/>
</dbReference>
<feature type="transmembrane region" description="Helical" evidence="8">
    <location>
        <begin position="307"/>
        <end position="328"/>
    </location>
</feature>
<dbReference type="Proteomes" id="UP000094256">
    <property type="component" value="Chromosome"/>
</dbReference>
<dbReference type="InterPro" id="IPR038731">
    <property type="entry name" value="RgtA/B/C-like"/>
</dbReference>
<dbReference type="EMBL" id="CP014168">
    <property type="protein sequence ID" value="AOH85989.1"/>
    <property type="molecule type" value="Genomic_DNA"/>
</dbReference>
<evidence type="ECO:0000256" key="3">
    <source>
        <dbReference type="ARBA" id="ARBA00022676"/>
    </source>
</evidence>
<organism evidence="10 11">
    <name type="scientific">Sphingomonas panacis</name>
    <dbReference type="NCBI Taxonomy" id="1560345"/>
    <lineage>
        <taxon>Bacteria</taxon>
        <taxon>Pseudomonadati</taxon>
        <taxon>Pseudomonadota</taxon>
        <taxon>Alphaproteobacteria</taxon>
        <taxon>Sphingomonadales</taxon>
        <taxon>Sphingomonadaceae</taxon>
        <taxon>Sphingomonas</taxon>
    </lineage>
</organism>
<feature type="domain" description="Glycosyltransferase RgtA/B/C/D-like" evidence="9">
    <location>
        <begin position="39"/>
        <end position="198"/>
    </location>
</feature>
<evidence type="ECO:0000256" key="6">
    <source>
        <dbReference type="ARBA" id="ARBA00022989"/>
    </source>
</evidence>
<evidence type="ECO:0000313" key="10">
    <source>
        <dbReference type="EMBL" id="AOH85989.1"/>
    </source>
</evidence>
<keyword evidence="2" id="KW-1003">Cell membrane</keyword>
<keyword evidence="5 8" id="KW-0812">Transmembrane</keyword>
<keyword evidence="4" id="KW-0808">Transferase</keyword>
<evidence type="ECO:0000259" key="9">
    <source>
        <dbReference type="Pfam" id="PF13231"/>
    </source>
</evidence>
<accession>A0A1B3ZEX6</accession>
<gene>
    <name evidence="10" type="ORF">AWL63_20550</name>
</gene>
<evidence type="ECO:0000313" key="11">
    <source>
        <dbReference type="Proteomes" id="UP000094256"/>
    </source>
</evidence>
<evidence type="ECO:0000256" key="2">
    <source>
        <dbReference type="ARBA" id="ARBA00022475"/>
    </source>
</evidence>
<evidence type="ECO:0000256" key="5">
    <source>
        <dbReference type="ARBA" id="ARBA00022692"/>
    </source>
</evidence>
<feature type="transmembrane region" description="Helical" evidence="8">
    <location>
        <begin position="221"/>
        <end position="245"/>
    </location>
</feature>
<keyword evidence="6 8" id="KW-1133">Transmembrane helix</keyword>
<feature type="transmembrane region" description="Helical" evidence="8">
    <location>
        <begin position="280"/>
        <end position="300"/>
    </location>
</feature>
<comment type="subcellular location">
    <subcellularLocation>
        <location evidence="1">Cell membrane</location>
        <topology evidence="1">Multi-pass membrane protein</topology>
    </subcellularLocation>
</comment>